<feature type="domain" description="Retrotransposon gag" evidence="1">
    <location>
        <begin position="21"/>
        <end position="113"/>
    </location>
</feature>
<dbReference type="AlphaFoldDB" id="A0AAV3RET0"/>
<dbReference type="EMBL" id="BAABME010008786">
    <property type="protein sequence ID" value="GAA0173836.1"/>
    <property type="molecule type" value="Genomic_DNA"/>
</dbReference>
<evidence type="ECO:0000313" key="3">
    <source>
        <dbReference type="Proteomes" id="UP001454036"/>
    </source>
</evidence>
<proteinExistence type="predicted"/>
<dbReference type="InterPro" id="IPR005162">
    <property type="entry name" value="Retrotrans_gag_dom"/>
</dbReference>
<reference evidence="2 3" key="1">
    <citation type="submission" date="2024-01" db="EMBL/GenBank/DDBJ databases">
        <title>The complete chloroplast genome sequence of Lithospermum erythrorhizon: insights into the phylogenetic relationship among Boraginaceae species and the maternal lineages of purple gromwells.</title>
        <authorList>
            <person name="Okada T."/>
            <person name="Watanabe K."/>
        </authorList>
    </citation>
    <scope>NUCLEOTIDE SEQUENCE [LARGE SCALE GENOMIC DNA]</scope>
</reference>
<dbReference type="PANTHER" id="PTHR33223">
    <property type="entry name" value="CCHC-TYPE DOMAIN-CONTAINING PROTEIN"/>
    <property type="match status" value="1"/>
</dbReference>
<organism evidence="2 3">
    <name type="scientific">Lithospermum erythrorhizon</name>
    <name type="common">Purple gromwell</name>
    <name type="synonym">Lithospermum officinale var. erythrorhizon</name>
    <dbReference type="NCBI Taxonomy" id="34254"/>
    <lineage>
        <taxon>Eukaryota</taxon>
        <taxon>Viridiplantae</taxon>
        <taxon>Streptophyta</taxon>
        <taxon>Embryophyta</taxon>
        <taxon>Tracheophyta</taxon>
        <taxon>Spermatophyta</taxon>
        <taxon>Magnoliopsida</taxon>
        <taxon>eudicotyledons</taxon>
        <taxon>Gunneridae</taxon>
        <taxon>Pentapetalae</taxon>
        <taxon>asterids</taxon>
        <taxon>lamiids</taxon>
        <taxon>Boraginales</taxon>
        <taxon>Boraginaceae</taxon>
        <taxon>Boraginoideae</taxon>
        <taxon>Lithospermeae</taxon>
        <taxon>Lithospermum</taxon>
    </lineage>
</organism>
<sequence length="187" mass="21446">MEIAATLKVNGVPADSIHRLLFPFSLSGRAKQWWNAQIPTNVTTWEQVVQKFLARYFPTSKATKLKNDIVCFQQEEDEMVGEAWERFQGLLRNCPNHSFPRHYMVQTFHNGLTPSTQTILDISVGEAFDKKHLMKPISCWRNCPLINTNHIREDKLEGVAGVHEVDAQTKQETQIASLTIQLEQARK</sequence>
<keyword evidence="3" id="KW-1185">Reference proteome</keyword>
<comment type="caution">
    <text evidence="2">The sequence shown here is derived from an EMBL/GenBank/DDBJ whole genome shotgun (WGS) entry which is preliminary data.</text>
</comment>
<gene>
    <name evidence="2" type="ORF">LIER_27363</name>
</gene>
<name>A0AAV3RET0_LITER</name>
<accession>A0AAV3RET0</accession>
<protein>
    <recommendedName>
        <fullName evidence="1">Retrotransposon gag domain-containing protein</fullName>
    </recommendedName>
</protein>
<evidence type="ECO:0000259" key="1">
    <source>
        <dbReference type="Pfam" id="PF03732"/>
    </source>
</evidence>
<dbReference type="Pfam" id="PF03732">
    <property type="entry name" value="Retrotrans_gag"/>
    <property type="match status" value="1"/>
</dbReference>
<dbReference type="Proteomes" id="UP001454036">
    <property type="component" value="Unassembled WGS sequence"/>
</dbReference>
<evidence type="ECO:0000313" key="2">
    <source>
        <dbReference type="EMBL" id="GAA0173836.1"/>
    </source>
</evidence>
<dbReference type="PANTHER" id="PTHR33223:SF11">
    <property type="entry name" value="ELEMENT PROTEIN, PUTATIVE-RELATED"/>
    <property type="match status" value="1"/>
</dbReference>